<dbReference type="Pfam" id="PF13602">
    <property type="entry name" value="ADH_zinc_N_2"/>
    <property type="match status" value="1"/>
</dbReference>
<gene>
    <name evidence="2" type="ORF">GCM10022403_004930</name>
</gene>
<dbReference type="Pfam" id="PF08240">
    <property type="entry name" value="ADH_N"/>
    <property type="match status" value="1"/>
</dbReference>
<protein>
    <submittedName>
        <fullName evidence="2">Zinc-binding dehydrogenase</fullName>
    </submittedName>
</protein>
<organism evidence="2 3">
    <name type="scientific">Streptomyces coacervatus</name>
    <dbReference type="NCBI Taxonomy" id="647381"/>
    <lineage>
        <taxon>Bacteria</taxon>
        <taxon>Bacillati</taxon>
        <taxon>Actinomycetota</taxon>
        <taxon>Actinomycetes</taxon>
        <taxon>Kitasatosporales</taxon>
        <taxon>Streptomycetaceae</taxon>
        <taxon>Streptomyces</taxon>
    </lineage>
</organism>
<comment type="caution">
    <text evidence="2">The sequence shown here is derived from an EMBL/GenBank/DDBJ whole genome shotgun (WGS) entry which is preliminary data.</text>
</comment>
<dbReference type="PANTHER" id="PTHR43677:SF4">
    <property type="entry name" value="QUINONE OXIDOREDUCTASE-LIKE PROTEIN 2"/>
    <property type="match status" value="1"/>
</dbReference>
<dbReference type="CDD" id="cd08270">
    <property type="entry name" value="MDR4"/>
    <property type="match status" value="1"/>
</dbReference>
<reference evidence="3" key="1">
    <citation type="journal article" date="2019" name="Int. J. Syst. Evol. Microbiol.">
        <title>The Global Catalogue of Microorganisms (GCM) 10K type strain sequencing project: providing services to taxonomists for standard genome sequencing and annotation.</title>
        <authorList>
            <consortium name="The Broad Institute Genomics Platform"/>
            <consortium name="The Broad Institute Genome Sequencing Center for Infectious Disease"/>
            <person name="Wu L."/>
            <person name="Ma J."/>
        </authorList>
    </citation>
    <scope>NUCLEOTIDE SEQUENCE [LARGE SCALE GENOMIC DNA]</scope>
    <source>
        <strain evidence="3">JCM 17138</strain>
    </source>
</reference>
<dbReference type="InterPro" id="IPR020843">
    <property type="entry name" value="ER"/>
</dbReference>
<dbReference type="InterPro" id="IPR002347">
    <property type="entry name" value="SDR_fam"/>
</dbReference>
<sequence length="307" mass="30419">MRALIVDPEAPGRLRLGEAPDPRPEPGQVLVEVRHTSLNAAELWFAQQAALGEVIGFDAAGVVVDAAADGTGPAVGSRVVGFGEGGGFGALRAMDVADVAVVPDGVDLGEAAALPVAAGTALRALDQAGALLGRRVLVTGASGGVGGFAVQLAGLGGAHVIAVAGSEDGRRWVSELGADAVVGGVDEVTAGAVDVVIDTVGGDQLAAAYGLLASGGSLQSIGWASGREAVLPVGSTLGSTAPKAIVSVYNGGGLTDRQAQLGRLLALVAAGKLRVPVGWRGPWDKIADAVEALSSRRLRGKAVLDVN</sequence>
<keyword evidence="3" id="KW-1185">Reference proteome</keyword>
<name>A0ABP7GSI8_9ACTN</name>
<dbReference type="InterPro" id="IPR013154">
    <property type="entry name" value="ADH-like_N"/>
</dbReference>
<dbReference type="InterPro" id="IPR011032">
    <property type="entry name" value="GroES-like_sf"/>
</dbReference>
<dbReference type="PANTHER" id="PTHR43677">
    <property type="entry name" value="SHORT-CHAIN DEHYDROGENASE/REDUCTASE"/>
    <property type="match status" value="1"/>
</dbReference>
<dbReference type="EMBL" id="BAABDE010000002">
    <property type="protein sequence ID" value="GAA3772786.1"/>
    <property type="molecule type" value="Genomic_DNA"/>
</dbReference>
<evidence type="ECO:0000259" key="1">
    <source>
        <dbReference type="SMART" id="SM00829"/>
    </source>
</evidence>
<dbReference type="PRINTS" id="PR00081">
    <property type="entry name" value="GDHRDH"/>
</dbReference>
<dbReference type="SMART" id="SM00829">
    <property type="entry name" value="PKS_ER"/>
    <property type="match status" value="1"/>
</dbReference>
<evidence type="ECO:0000313" key="3">
    <source>
        <dbReference type="Proteomes" id="UP001501009"/>
    </source>
</evidence>
<dbReference type="Gene3D" id="3.90.180.10">
    <property type="entry name" value="Medium-chain alcohol dehydrogenases, catalytic domain"/>
    <property type="match status" value="1"/>
</dbReference>
<dbReference type="SUPFAM" id="SSF51735">
    <property type="entry name" value="NAD(P)-binding Rossmann-fold domains"/>
    <property type="match status" value="1"/>
</dbReference>
<proteinExistence type="predicted"/>
<dbReference type="InterPro" id="IPR036291">
    <property type="entry name" value="NAD(P)-bd_dom_sf"/>
</dbReference>
<evidence type="ECO:0000313" key="2">
    <source>
        <dbReference type="EMBL" id="GAA3772786.1"/>
    </source>
</evidence>
<dbReference type="Proteomes" id="UP001501009">
    <property type="component" value="Unassembled WGS sequence"/>
</dbReference>
<dbReference type="Gene3D" id="3.40.50.720">
    <property type="entry name" value="NAD(P)-binding Rossmann-like Domain"/>
    <property type="match status" value="1"/>
</dbReference>
<dbReference type="InterPro" id="IPR051397">
    <property type="entry name" value="Zn-ADH-like_protein"/>
</dbReference>
<feature type="domain" description="Enoyl reductase (ER)" evidence="1">
    <location>
        <begin position="12"/>
        <end position="304"/>
    </location>
</feature>
<accession>A0ABP7GSI8</accession>
<dbReference type="SUPFAM" id="SSF50129">
    <property type="entry name" value="GroES-like"/>
    <property type="match status" value="1"/>
</dbReference>
<dbReference type="RefSeq" id="WP_275770231.1">
    <property type="nucleotide sequence ID" value="NZ_BAABDE010000002.1"/>
</dbReference>